<feature type="transmembrane region" description="Helical" evidence="6">
    <location>
        <begin position="173"/>
        <end position="196"/>
    </location>
</feature>
<keyword evidence="8" id="KW-1185">Reference proteome</keyword>
<name>A0A5D3YLE7_9BACT</name>
<feature type="transmembrane region" description="Helical" evidence="6">
    <location>
        <begin position="54"/>
        <end position="86"/>
    </location>
</feature>
<comment type="caution">
    <text evidence="7">The sequence shown here is derived from an EMBL/GenBank/DDBJ whole genome shotgun (WGS) entry which is preliminary data.</text>
</comment>
<dbReference type="OrthoDB" id="9770047at2"/>
<comment type="similarity">
    <text evidence="2">Belongs to the TMEM19 family.</text>
</comment>
<organism evidence="7 8">
    <name type="scientific">Fodinibius salinus</name>
    <dbReference type="NCBI Taxonomy" id="860790"/>
    <lineage>
        <taxon>Bacteria</taxon>
        <taxon>Pseudomonadati</taxon>
        <taxon>Balneolota</taxon>
        <taxon>Balneolia</taxon>
        <taxon>Balneolales</taxon>
        <taxon>Balneolaceae</taxon>
        <taxon>Fodinibius</taxon>
    </lineage>
</organism>
<dbReference type="PANTHER" id="PTHR13353">
    <property type="entry name" value="TRANSMEMBRANE PROTEIN 19"/>
    <property type="match status" value="1"/>
</dbReference>
<protein>
    <submittedName>
        <fullName evidence="7">TIGR00297 family protein</fullName>
    </submittedName>
</protein>
<evidence type="ECO:0000256" key="3">
    <source>
        <dbReference type="ARBA" id="ARBA00022692"/>
    </source>
</evidence>
<evidence type="ECO:0000256" key="1">
    <source>
        <dbReference type="ARBA" id="ARBA00004141"/>
    </source>
</evidence>
<keyword evidence="4 6" id="KW-1133">Transmembrane helix</keyword>
<keyword evidence="3 6" id="KW-0812">Transmembrane</keyword>
<evidence type="ECO:0000313" key="7">
    <source>
        <dbReference type="EMBL" id="TYP94985.1"/>
    </source>
</evidence>
<feature type="transmembrane region" description="Helical" evidence="6">
    <location>
        <begin position="203"/>
        <end position="225"/>
    </location>
</feature>
<feature type="transmembrane region" description="Helical" evidence="6">
    <location>
        <begin position="245"/>
        <end position="266"/>
    </location>
</feature>
<dbReference type="GO" id="GO:0016020">
    <property type="term" value="C:membrane"/>
    <property type="evidence" value="ECO:0007669"/>
    <property type="project" value="UniProtKB-SubCell"/>
</dbReference>
<keyword evidence="5 6" id="KW-0472">Membrane</keyword>
<dbReference type="EMBL" id="VNHY01000001">
    <property type="protein sequence ID" value="TYP94985.1"/>
    <property type="molecule type" value="Genomic_DNA"/>
</dbReference>
<evidence type="ECO:0000256" key="5">
    <source>
        <dbReference type="ARBA" id="ARBA00023136"/>
    </source>
</evidence>
<comment type="subcellular location">
    <subcellularLocation>
        <location evidence="1">Membrane</location>
        <topology evidence="1">Multi-pass membrane protein</topology>
    </subcellularLocation>
</comment>
<feature type="transmembrane region" description="Helical" evidence="6">
    <location>
        <begin position="130"/>
        <end position="153"/>
    </location>
</feature>
<evidence type="ECO:0000313" key="8">
    <source>
        <dbReference type="Proteomes" id="UP000324595"/>
    </source>
</evidence>
<evidence type="ECO:0000256" key="6">
    <source>
        <dbReference type="SAM" id="Phobius"/>
    </source>
</evidence>
<gene>
    <name evidence="7" type="ORF">LX73_0279</name>
</gene>
<reference evidence="7 8" key="1">
    <citation type="submission" date="2019-07" db="EMBL/GenBank/DDBJ databases">
        <title>Genomic Encyclopedia of Archaeal and Bacterial Type Strains, Phase II (KMG-II): from individual species to whole genera.</title>
        <authorList>
            <person name="Goeker M."/>
        </authorList>
    </citation>
    <scope>NUCLEOTIDE SEQUENCE [LARGE SCALE GENOMIC DNA]</scope>
    <source>
        <strain evidence="7 8">DSM 21935</strain>
    </source>
</reference>
<dbReference type="Pfam" id="PF01940">
    <property type="entry name" value="DUF92"/>
    <property type="match status" value="1"/>
</dbReference>
<sequence>MDRKLNALFIFLLIVLFISVASVSQQWNIILGIGLAIVVTFPSFIGGKLTLDGMFAAIVVGVFVFGFGGWAAAVLLLLFFLSSAILSGHSDVEALKGSSRRNGLQVWANGLWVVLFFVFFAIFESPVLVVGAIGALAAAAADTWGTEIGAMLARTTYCITNFKEVKPGTDGGVSVPGTAASLVGSALIAFASLFIFSFSQPVAICIFSAGFLGSVLDSYFGAIFQRNNGTVPLPFTERSFSFDNNAVNVISTGMGAMLAITLKLIFV</sequence>
<dbReference type="InterPro" id="IPR002794">
    <property type="entry name" value="DUF92_TMEM19"/>
</dbReference>
<proteinExistence type="inferred from homology"/>
<dbReference type="AlphaFoldDB" id="A0A5D3YLE7"/>
<feature type="transmembrane region" description="Helical" evidence="6">
    <location>
        <begin position="106"/>
        <end position="123"/>
    </location>
</feature>
<evidence type="ECO:0000256" key="2">
    <source>
        <dbReference type="ARBA" id="ARBA00009012"/>
    </source>
</evidence>
<feature type="transmembrane region" description="Helical" evidence="6">
    <location>
        <begin position="7"/>
        <end position="23"/>
    </location>
</feature>
<dbReference type="PANTHER" id="PTHR13353:SF5">
    <property type="entry name" value="TRANSMEMBRANE PROTEIN 19"/>
    <property type="match status" value="1"/>
</dbReference>
<dbReference type="Proteomes" id="UP000324595">
    <property type="component" value="Unassembled WGS sequence"/>
</dbReference>
<feature type="transmembrane region" description="Helical" evidence="6">
    <location>
        <begin position="29"/>
        <end position="47"/>
    </location>
</feature>
<dbReference type="RefSeq" id="WP_148897669.1">
    <property type="nucleotide sequence ID" value="NZ_VNHY01000001.1"/>
</dbReference>
<evidence type="ECO:0000256" key="4">
    <source>
        <dbReference type="ARBA" id="ARBA00022989"/>
    </source>
</evidence>
<accession>A0A5D3YLE7</accession>